<comment type="caution">
    <text evidence="1">The sequence shown here is derived from an EMBL/GenBank/DDBJ whole genome shotgun (WGS) entry which is preliminary data.</text>
</comment>
<gene>
    <name evidence="1" type="ORF">IW261DRAFT_1423125</name>
</gene>
<evidence type="ECO:0000313" key="2">
    <source>
        <dbReference type="Proteomes" id="UP001175227"/>
    </source>
</evidence>
<protein>
    <submittedName>
        <fullName evidence="1">Uncharacterized protein</fullName>
    </submittedName>
</protein>
<proteinExistence type="predicted"/>
<sequence>MRWQLHIEPGYQMGMNGLPSLDLDNNLEQLEGMWRDDSTSGVVLDDGQGETPSRCGLAAVALTREMWDRIVSPRPNFWPECGHGPGGTGIHVLEKGGEMESHSDYGKERIAVPPVAKNLDLAYCLNLKGSPSPMSDVEKLASQIGAAPTSVRRDTPKYTVAIMHQRRCFRFAFHTCLSRHDVSFVPASAHPLQDNRPQFVVDSAFGRLRMLVFSGGTQKMTVPTAEYVKLILVGINKMEERDTMWTLLEENSGKGKELDRVHLAVFKEEGNEEWKDIASRRKAGKESMTFVGINIRISACRHCTRIANKWIGRGIRAQVRVTASTVFLRSPTATSGRHGHKADFAKYWTQPSTSKVSLISTNATTPKKVIELASLFVASINHGILSHTVAIVVVVGFSLSTILSRFKPGAMVKTLSKTVEETHFQYDEHKDILDESAGFEDKINRLRVEALKLQERRLEVHGDVMSWVGRRSWGRYIGEIKAIWVKARQHQREIAELKKELQLAVVTALRDEVQADLAHHGQGGGDERERRT</sequence>
<dbReference type="EMBL" id="JAUEPR010000028">
    <property type="protein sequence ID" value="KAK0474253.1"/>
    <property type="molecule type" value="Genomic_DNA"/>
</dbReference>
<name>A0AA39U4Q5_9AGAR</name>
<evidence type="ECO:0000313" key="1">
    <source>
        <dbReference type="EMBL" id="KAK0474253.1"/>
    </source>
</evidence>
<reference evidence="1" key="1">
    <citation type="submission" date="2023-06" db="EMBL/GenBank/DDBJ databases">
        <authorList>
            <consortium name="Lawrence Berkeley National Laboratory"/>
            <person name="Ahrendt S."/>
            <person name="Sahu N."/>
            <person name="Indic B."/>
            <person name="Wong-Bajracharya J."/>
            <person name="Merenyi Z."/>
            <person name="Ke H.-M."/>
            <person name="Monk M."/>
            <person name="Kocsube S."/>
            <person name="Drula E."/>
            <person name="Lipzen A."/>
            <person name="Balint B."/>
            <person name="Henrissat B."/>
            <person name="Andreopoulos B."/>
            <person name="Martin F.M."/>
            <person name="Harder C.B."/>
            <person name="Rigling D."/>
            <person name="Ford K.L."/>
            <person name="Foster G.D."/>
            <person name="Pangilinan J."/>
            <person name="Papanicolaou A."/>
            <person name="Barry K."/>
            <person name="LaButti K."/>
            <person name="Viragh M."/>
            <person name="Koriabine M."/>
            <person name="Yan M."/>
            <person name="Riley R."/>
            <person name="Champramary S."/>
            <person name="Plett K.L."/>
            <person name="Tsai I.J."/>
            <person name="Slot J."/>
            <person name="Sipos G."/>
            <person name="Plett J."/>
            <person name="Nagy L.G."/>
            <person name="Grigoriev I.V."/>
        </authorList>
    </citation>
    <scope>NUCLEOTIDE SEQUENCE</scope>
    <source>
        <strain evidence="1">ICMP 16352</strain>
    </source>
</reference>
<organism evidence="1 2">
    <name type="scientific">Armillaria novae-zelandiae</name>
    <dbReference type="NCBI Taxonomy" id="153914"/>
    <lineage>
        <taxon>Eukaryota</taxon>
        <taxon>Fungi</taxon>
        <taxon>Dikarya</taxon>
        <taxon>Basidiomycota</taxon>
        <taxon>Agaricomycotina</taxon>
        <taxon>Agaricomycetes</taxon>
        <taxon>Agaricomycetidae</taxon>
        <taxon>Agaricales</taxon>
        <taxon>Marasmiineae</taxon>
        <taxon>Physalacriaceae</taxon>
        <taxon>Armillaria</taxon>
    </lineage>
</organism>
<dbReference type="Proteomes" id="UP001175227">
    <property type="component" value="Unassembled WGS sequence"/>
</dbReference>
<keyword evidence="2" id="KW-1185">Reference proteome</keyword>
<accession>A0AA39U4Q5</accession>
<dbReference type="AlphaFoldDB" id="A0AA39U4Q5"/>